<dbReference type="OrthoDB" id="9813814at2"/>
<name>L2F7H2_9GAMM</name>
<feature type="active site" description="Proton acceptor; specific for D-alanine" evidence="5">
    <location>
        <position position="34"/>
    </location>
</feature>
<dbReference type="InterPro" id="IPR029066">
    <property type="entry name" value="PLP-binding_barrel"/>
</dbReference>
<feature type="binding site" evidence="5 7">
    <location>
        <position position="311"/>
    </location>
    <ligand>
        <name>substrate</name>
    </ligand>
</feature>
<evidence type="ECO:0000259" key="8">
    <source>
        <dbReference type="SMART" id="SM01005"/>
    </source>
</evidence>
<dbReference type="Gene3D" id="3.20.20.10">
    <property type="entry name" value="Alanine racemase"/>
    <property type="match status" value="1"/>
</dbReference>
<evidence type="ECO:0000256" key="2">
    <source>
        <dbReference type="ARBA" id="ARBA00001933"/>
    </source>
</evidence>
<gene>
    <name evidence="9" type="primary">alr</name>
    <name evidence="9" type="ORF">MOMA_09136</name>
</gene>
<dbReference type="InterPro" id="IPR011079">
    <property type="entry name" value="Ala_racemase_C"/>
</dbReference>
<dbReference type="HAMAP" id="MF_01201">
    <property type="entry name" value="Ala_racemase"/>
    <property type="match status" value="1"/>
</dbReference>
<dbReference type="Proteomes" id="UP000023795">
    <property type="component" value="Unassembled WGS sequence"/>
</dbReference>
<evidence type="ECO:0000313" key="9">
    <source>
        <dbReference type="EMBL" id="ELA08711.1"/>
    </source>
</evidence>
<dbReference type="SUPFAM" id="SSF50621">
    <property type="entry name" value="Alanine racemase C-terminal domain-like"/>
    <property type="match status" value="1"/>
</dbReference>
<dbReference type="GO" id="GO:0030632">
    <property type="term" value="P:D-alanine biosynthetic process"/>
    <property type="evidence" value="ECO:0007669"/>
    <property type="project" value="UniProtKB-UniRule"/>
</dbReference>
<organism evidence="9 10">
    <name type="scientific">Moraxella macacae 0408225</name>
    <dbReference type="NCBI Taxonomy" id="1230338"/>
    <lineage>
        <taxon>Bacteria</taxon>
        <taxon>Pseudomonadati</taxon>
        <taxon>Pseudomonadota</taxon>
        <taxon>Gammaproteobacteria</taxon>
        <taxon>Moraxellales</taxon>
        <taxon>Moraxellaceae</taxon>
        <taxon>Moraxella</taxon>
    </lineage>
</organism>
<feature type="binding site" evidence="5 7">
    <location>
        <position position="131"/>
    </location>
    <ligand>
        <name>substrate</name>
    </ligand>
</feature>
<dbReference type="AlphaFoldDB" id="L2F7H2"/>
<evidence type="ECO:0000256" key="7">
    <source>
        <dbReference type="PIRSR" id="PIRSR600821-52"/>
    </source>
</evidence>
<reference evidence="9 10" key="1">
    <citation type="journal article" date="2013" name="Genome Announc.">
        <title>Genome Sequence of Moraxella macacae 0408225, a Novel Bacterial Species Isolated from a Cynomolgus Macaque with Epistaxis.</title>
        <authorList>
            <person name="Ladner J.T."/>
            <person name="Whitehouse C.A."/>
            <person name="Koroleva G.I."/>
            <person name="Palacios G.F."/>
        </authorList>
    </citation>
    <scope>NUCLEOTIDE SEQUENCE [LARGE SCALE GENOMIC DNA]</scope>
    <source>
        <strain evidence="9 10">0408225</strain>
    </source>
</reference>
<feature type="modified residue" description="N6-(pyridoxal phosphate)lysine" evidence="5 6">
    <location>
        <position position="34"/>
    </location>
</feature>
<dbReference type="PRINTS" id="PR00992">
    <property type="entry name" value="ALARACEMASE"/>
</dbReference>
<dbReference type="Gene3D" id="2.40.37.10">
    <property type="entry name" value="Lyase, Ornithine Decarboxylase, Chain A, domain 1"/>
    <property type="match status" value="1"/>
</dbReference>
<dbReference type="PANTHER" id="PTHR30511:SF0">
    <property type="entry name" value="ALANINE RACEMASE, CATABOLIC-RELATED"/>
    <property type="match status" value="1"/>
</dbReference>
<evidence type="ECO:0000256" key="4">
    <source>
        <dbReference type="ARBA" id="ARBA00023235"/>
    </source>
</evidence>
<dbReference type="PATRIC" id="fig|1230338.3.peg.1963"/>
<dbReference type="UniPathway" id="UPA00042">
    <property type="reaction ID" value="UER00497"/>
</dbReference>
<dbReference type="EC" id="5.1.1.1" evidence="5"/>
<feature type="active site" description="Proton acceptor; specific for L-alanine" evidence="5">
    <location>
        <position position="259"/>
    </location>
</feature>
<dbReference type="GO" id="GO:0030170">
    <property type="term" value="F:pyridoxal phosphate binding"/>
    <property type="evidence" value="ECO:0007669"/>
    <property type="project" value="UniProtKB-UniRule"/>
</dbReference>
<dbReference type="RefSeq" id="WP_009502271.1">
    <property type="nucleotide sequence ID" value="NZ_ANIN01000002.1"/>
</dbReference>
<dbReference type="FunFam" id="3.20.20.10:FF:000002">
    <property type="entry name" value="Alanine racemase"/>
    <property type="match status" value="1"/>
</dbReference>
<dbReference type="InterPro" id="IPR001608">
    <property type="entry name" value="Ala_racemase_N"/>
</dbReference>
<dbReference type="SMART" id="SM01005">
    <property type="entry name" value="Ala_racemase_C"/>
    <property type="match status" value="1"/>
</dbReference>
<dbReference type="InterPro" id="IPR000821">
    <property type="entry name" value="Ala_racemase"/>
</dbReference>
<proteinExistence type="inferred from homology"/>
<comment type="caution">
    <text evidence="9">The sequence shown here is derived from an EMBL/GenBank/DDBJ whole genome shotgun (WGS) entry which is preliminary data.</text>
</comment>
<evidence type="ECO:0000256" key="3">
    <source>
        <dbReference type="ARBA" id="ARBA00022898"/>
    </source>
</evidence>
<dbReference type="EMBL" id="ANIN01000002">
    <property type="protein sequence ID" value="ELA08711.1"/>
    <property type="molecule type" value="Genomic_DNA"/>
</dbReference>
<dbReference type="SUPFAM" id="SSF51419">
    <property type="entry name" value="PLP-binding barrel"/>
    <property type="match status" value="1"/>
</dbReference>
<dbReference type="NCBIfam" id="TIGR00492">
    <property type="entry name" value="alr"/>
    <property type="match status" value="1"/>
</dbReference>
<protein>
    <recommendedName>
        <fullName evidence="5">Alanine racemase</fullName>
        <ecNumber evidence="5">5.1.1.1</ecNumber>
    </recommendedName>
</protein>
<evidence type="ECO:0000256" key="1">
    <source>
        <dbReference type="ARBA" id="ARBA00000316"/>
    </source>
</evidence>
<comment type="function">
    <text evidence="5">Catalyzes the interconversion of L-alanine and D-alanine. May also act on other amino acids.</text>
</comment>
<dbReference type="Pfam" id="PF01168">
    <property type="entry name" value="Ala_racemase_N"/>
    <property type="match status" value="1"/>
</dbReference>
<dbReference type="GO" id="GO:0008784">
    <property type="term" value="F:alanine racemase activity"/>
    <property type="evidence" value="ECO:0007669"/>
    <property type="project" value="UniProtKB-UniRule"/>
</dbReference>
<dbReference type="GO" id="GO:0005829">
    <property type="term" value="C:cytosol"/>
    <property type="evidence" value="ECO:0007669"/>
    <property type="project" value="TreeGrafter"/>
</dbReference>
<feature type="domain" description="Alanine racemase C-terminal" evidence="8">
    <location>
        <begin position="238"/>
        <end position="366"/>
    </location>
</feature>
<comment type="pathway">
    <text evidence="5">Amino-acid biosynthesis; D-alanine biosynthesis; D-alanine from L-alanine: step 1/1.</text>
</comment>
<keyword evidence="10" id="KW-1185">Reference proteome</keyword>
<dbReference type="eggNOG" id="COG0787">
    <property type="taxonomic scope" value="Bacteria"/>
</dbReference>
<comment type="catalytic activity">
    <reaction evidence="1 5">
        <text>L-alanine = D-alanine</text>
        <dbReference type="Rhea" id="RHEA:20249"/>
        <dbReference type="ChEBI" id="CHEBI:57416"/>
        <dbReference type="ChEBI" id="CHEBI:57972"/>
        <dbReference type="EC" id="5.1.1.1"/>
    </reaction>
</comment>
<dbReference type="PANTHER" id="PTHR30511">
    <property type="entry name" value="ALANINE RACEMASE"/>
    <property type="match status" value="1"/>
</dbReference>
<accession>L2F7H2</accession>
<comment type="cofactor">
    <cofactor evidence="2 5 6">
        <name>pyridoxal 5'-phosphate</name>
        <dbReference type="ChEBI" id="CHEBI:597326"/>
    </cofactor>
</comment>
<sequence>MRNTHITIDLSALAHNLQIAKQHAPHAKLMAMVKANAYGHGVNECLPTLQSADALGVACLAEAKTLQQAGWDKPIIVIEGAFSLEEWQYCLANQLQCMIHHTEQLSWALQYPSKEPSNTPIWLKLNTGMNRLGFSEHEILQITKQLSAIGYPLILTSHFANADVKNHPQNKQQISIFERVLSTLKQQVSPTVQGSLCNSAGIVNFAEHQHDWVRAGIMLYGATPISEQTAEQLNLRPVMQFKASIMAIHTLDTGDCVGYGSRWQAKQPCQIGIVSVGYADGYPRVISDDAYVVAKISDKIEHLSIIGRVAMDMLMVEIPANSNVTLHTPVQLWGDKLPIDHVANWNATVSYELLCLVTKRPTWCYTVD</sequence>
<dbReference type="Pfam" id="PF00842">
    <property type="entry name" value="Ala_racemase_C"/>
    <property type="match status" value="1"/>
</dbReference>
<keyword evidence="4 5" id="KW-0413">Isomerase</keyword>
<evidence type="ECO:0000256" key="6">
    <source>
        <dbReference type="PIRSR" id="PIRSR600821-50"/>
    </source>
</evidence>
<comment type="similarity">
    <text evidence="5">Belongs to the alanine racemase family.</text>
</comment>
<evidence type="ECO:0000256" key="5">
    <source>
        <dbReference type="HAMAP-Rule" id="MF_01201"/>
    </source>
</evidence>
<dbReference type="STRING" id="1230338.MOMA_09136"/>
<keyword evidence="3 5" id="KW-0663">Pyridoxal phosphate</keyword>
<dbReference type="InterPro" id="IPR009006">
    <property type="entry name" value="Ala_racemase/Decarboxylase_C"/>
</dbReference>
<evidence type="ECO:0000313" key="10">
    <source>
        <dbReference type="Proteomes" id="UP000023795"/>
    </source>
</evidence>